<dbReference type="PANTHER" id="PTHR30417:SF1">
    <property type="entry name" value="N-ACETYLMURAMOYL-L-ALANINE AMIDASE AMID"/>
    <property type="match status" value="1"/>
</dbReference>
<keyword evidence="9" id="KW-1185">Reference proteome</keyword>
<name>A0ABV6QI79_9ACTN</name>
<evidence type="ECO:0000313" key="9">
    <source>
        <dbReference type="Proteomes" id="UP001589890"/>
    </source>
</evidence>
<dbReference type="Gene3D" id="3.40.80.10">
    <property type="entry name" value="Peptidoglycan recognition protein-like"/>
    <property type="match status" value="1"/>
</dbReference>
<evidence type="ECO:0000259" key="7">
    <source>
        <dbReference type="SMART" id="SM00644"/>
    </source>
</evidence>
<keyword evidence="3 8" id="KW-0378">Hydrolase</keyword>
<dbReference type="GO" id="GO:0008745">
    <property type="term" value="F:N-acetylmuramoyl-L-alanine amidase activity"/>
    <property type="evidence" value="ECO:0007669"/>
    <property type="project" value="UniProtKB-EC"/>
</dbReference>
<protein>
    <recommendedName>
        <fullName evidence="2">N-acetylmuramoyl-L-alanine amidase</fullName>
        <ecNumber evidence="2">3.5.1.28</ecNumber>
    </recommendedName>
</protein>
<feature type="domain" description="N-acetylmuramoyl-L-alanine amidase" evidence="7">
    <location>
        <begin position="264"/>
        <end position="401"/>
    </location>
</feature>
<feature type="signal peptide" evidence="6">
    <location>
        <begin position="1"/>
        <end position="26"/>
    </location>
</feature>
<dbReference type="Proteomes" id="UP001589890">
    <property type="component" value="Unassembled WGS sequence"/>
</dbReference>
<dbReference type="EMBL" id="JBHLTC010000011">
    <property type="protein sequence ID" value="MFC0624335.1"/>
    <property type="molecule type" value="Genomic_DNA"/>
</dbReference>
<dbReference type="PANTHER" id="PTHR30417">
    <property type="entry name" value="N-ACETYLMURAMOYL-L-ALANINE AMIDASE AMID"/>
    <property type="match status" value="1"/>
</dbReference>
<proteinExistence type="predicted"/>
<dbReference type="Gene3D" id="1.10.530.10">
    <property type="match status" value="1"/>
</dbReference>
<organism evidence="8 9">
    <name type="scientific">Kribbella deserti</name>
    <dbReference type="NCBI Taxonomy" id="1926257"/>
    <lineage>
        <taxon>Bacteria</taxon>
        <taxon>Bacillati</taxon>
        <taxon>Actinomycetota</taxon>
        <taxon>Actinomycetes</taxon>
        <taxon>Propionibacteriales</taxon>
        <taxon>Kribbellaceae</taxon>
        <taxon>Kribbella</taxon>
    </lineage>
</organism>
<keyword evidence="4" id="KW-0961">Cell wall biogenesis/degradation</keyword>
<evidence type="ECO:0000256" key="4">
    <source>
        <dbReference type="ARBA" id="ARBA00023316"/>
    </source>
</evidence>
<evidence type="ECO:0000256" key="2">
    <source>
        <dbReference type="ARBA" id="ARBA00011901"/>
    </source>
</evidence>
<evidence type="ECO:0000256" key="5">
    <source>
        <dbReference type="SAM" id="MobiDB-lite"/>
    </source>
</evidence>
<dbReference type="CDD" id="cd06583">
    <property type="entry name" value="PGRP"/>
    <property type="match status" value="1"/>
</dbReference>
<dbReference type="InterPro" id="IPR036505">
    <property type="entry name" value="Amidase/PGRP_sf"/>
</dbReference>
<evidence type="ECO:0000256" key="3">
    <source>
        <dbReference type="ARBA" id="ARBA00022801"/>
    </source>
</evidence>
<feature type="region of interest" description="Disordered" evidence="5">
    <location>
        <begin position="72"/>
        <end position="104"/>
    </location>
</feature>
<dbReference type="Pfam" id="PF01510">
    <property type="entry name" value="Amidase_2"/>
    <property type="match status" value="1"/>
</dbReference>
<dbReference type="SUPFAM" id="SSF55846">
    <property type="entry name" value="N-acetylmuramoyl-L-alanine amidase-like"/>
    <property type="match status" value="1"/>
</dbReference>
<dbReference type="InterPro" id="IPR051206">
    <property type="entry name" value="NAMLAA_amidase_2"/>
</dbReference>
<accession>A0ABV6QI79</accession>
<dbReference type="EC" id="3.5.1.28" evidence="2"/>
<comment type="caution">
    <text evidence="8">The sequence shown here is derived from an EMBL/GenBank/DDBJ whole genome shotgun (WGS) entry which is preliminary data.</text>
</comment>
<reference evidence="8 9" key="1">
    <citation type="submission" date="2024-09" db="EMBL/GenBank/DDBJ databases">
        <authorList>
            <person name="Sun Q."/>
            <person name="Mori K."/>
        </authorList>
    </citation>
    <scope>NUCLEOTIDE SEQUENCE [LARGE SCALE GENOMIC DNA]</scope>
    <source>
        <strain evidence="8 9">CGMCC 1.15906</strain>
    </source>
</reference>
<feature type="chain" id="PRO_5046672984" description="N-acetylmuramoyl-L-alanine amidase" evidence="6">
    <location>
        <begin position="27"/>
        <end position="640"/>
    </location>
</feature>
<gene>
    <name evidence="8" type="ORF">ACFFGN_09700</name>
</gene>
<dbReference type="InterPro" id="IPR002502">
    <property type="entry name" value="Amidase_domain"/>
</dbReference>
<comment type="catalytic activity">
    <reaction evidence="1">
        <text>Hydrolyzes the link between N-acetylmuramoyl residues and L-amino acid residues in certain cell-wall glycopeptides.</text>
        <dbReference type="EC" id="3.5.1.28"/>
    </reaction>
</comment>
<dbReference type="SMART" id="SM00644">
    <property type="entry name" value="Ami_2"/>
    <property type="match status" value="1"/>
</dbReference>
<dbReference type="RefSeq" id="WP_380045567.1">
    <property type="nucleotide sequence ID" value="NZ_JBHLTC010000011.1"/>
</dbReference>
<keyword evidence="6" id="KW-0732">Signal</keyword>
<evidence type="ECO:0000313" key="8">
    <source>
        <dbReference type="EMBL" id="MFC0624335.1"/>
    </source>
</evidence>
<evidence type="ECO:0000256" key="1">
    <source>
        <dbReference type="ARBA" id="ARBA00001561"/>
    </source>
</evidence>
<evidence type="ECO:0000256" key="6">
    <source>
        <dbReference type="SAM" id="SignalP"/>
    </source>
</evidence>
<sequence>MRRRPKILAALAAVALPMAVTGVSSAEPPVAPATAQEAGPDALAAAFKAASAQYGVPESVLLAVSYAQSRWDDHEGKSSTSGGYGPLHLTAVDPSTVRERSGRRVTAKVDSLQTLYRASELTGLAPATLRADTAANVAGGAALLAEHQRALGLPTGTETAPGEWYAAIGKYVGAEDRTAAGIFADDVFAILAKGAARTTNLGQRVVLPAVEAVPVKSQLALLDLPAGSDPADNQADCPKSVACEWLPAPYEWYGKPSPGAYGNHDKADRPNDMKIDYIVVHDTEGGWQGTLNMVQNPKYVSWQYTMRSSDGKTWQHVPHKDVAWHAGNWYVNSHSIGIEHEGFAAQGATWYTEALYRNSARLVKYLAGKYDIPLDRAHIIGHDQVPGTVPATVRGMHWDPGPYWDWERYFEYMGAPIKGTPLPVRVGSPVIIKPGFEGNNQVMTGCSSTGCVPQGTNFVYLRTAPDENAPLVKDFGLRPDGSHSTTHVSDHGARIAAGSKYVVAEIQGDWVAVWYLGAKGWFKNAPADKDAYTKPSLVVTPKPGLASVPVYGRAYPEQAAYPAEIPYQPVTPLQYSIGAGQAYPIGDRDIQTDYYYAKTFDGSTPLDRTQVVGKDRYYQIWFGHRMFYVRAADVNVRLSF</sequence>